<keyword evidence="7" id="KW-0694">RNA-binding</keyword>
<dbReference type="GO" id="GO:0000176">
    <property type="term" value="C:nuclear exosome (RNase complex)"/>
    <property type="evidence" value="ECO:0007669"/>
    <property type="project" value="TreeGrafter"/>
</dbReference>
<dbReference type="Pfam" id="PF03725">
    <property type="entry name" value="RNase_PH_C"/>
    <property type="match status" value="1"/>
</dbReference>
<evidence type="ECO:0000256" key="7">
    <source>
        <dbReference type="ARBA" id="ARBA00022884"/>
    </source>
</evidence>
<keyword evidence="6" id="KW-0271">Exosome</keyword>
<evidence type="ECO:0000259" key="14">
    <source>
        <dbReference type="Pfam" id="PF01138"/>
    </source>
</evidence>
<keyword evidence="17" id="KW-1185">Reference proteome</keyword>
<dbReference type="OMA" id="PAGCRWE"/>
<dbReference type="GO" id="GO:0000467">
    <property type="term" value="P:exonucleolytic trimming to generate mature 3'-end of 5.8S rRNA from tricistronic rRNA transcript (SSU-rRNA, 5.8S rRNA, LSU-rRNA)"/>
    <property type="evidence" value="ECO:0007669"/>
    <property type="project" value="TreeGrafter"/>
</dbReference>
<dbReference type="InterPro" id="IPR001247">
    <property type="entry name" value="ExoRNase_PH_dom1"/>
</dbReference>
<feature type="compositionally biased region" description="Low complexity" evidence="13">
    <location>
        <begin position="69"/>
        <end position="91"/>
    </location>
</feature>
<dbReference type="FunFam" id="3.30.230.70:FF:000011">
    <property type="entry name" value="exosome complex component RRP43"/>
    <property type="match status" value="1"/>
</dbReference>
<feature type="region of interest" description="Disordered" evidence="13">
    <location>
        <begin position="69"/>
        <end position="214"/>
    </location>
</feature>
<dbReference type="InterPro" id="IPR036345">
    <property type="entry name" value="ExoRNase_PH_dom2_sf"/>
</dbReference>
<evidence type="ECO:0000256" key="4">
    <source>
        <dbReference type="ARBA" id="ARBA00022490"/>
    </source>
</evidence>
<dbReference type="GO" id="GO:0071038">
    <property type="term" value="P:TRAMP-dependent tRNA surveillance pathway"/>
    <property type="evidence" value="ECO:0007669"/>
    <property type="project" value="TreeGrafter"/>
</dbReference>
<dbReference type="InterPro" id="IPR020568">
    <property type="entry name" value="Ribosomal_Su5_D2-typ_SF"/>
</dbReference>
<comment type="subcellular location">
    <subcellularLocation>
        <location evidence="1">Cytoplasm</location>
    </subcellularLocation>
    <subcellularLocation>
        <location evidence="2">Nucleus</location>
        <location evidence="2">Nucleolus</location>
    </subcellularLocation>
</comment>
<dbReference type="Gene3D" id="3.30.230.70">
    <property type="entry name" value="GHMP Kinase, N-terminal domain"/>
    <property type="match status" value="1"/>
</dbReference>
<evidence type="ECO:0000256" key="11">
    <source>
        <dbReference type="ARBA" id="ARBA00069901"/>
    </source>
</evidence>
<evidence type="ECO:0000256" key="3">
    <source>
        <dbReference type="ARBA" id="ARBA00006678"/>
    </source>
</evidence>
<feature type="compositionally biased region" description="Pro residues" evidence="13">
    <location>
        <begin position="175"/>
        <end position="197"/>
    </location>
</feature>
<dbReference type="GO" id="GO:0071028">
    <property type="term" value="P:nuclear mRNA surveillance"/>
    <property type="evidence" value="ECO:0007669"/>
    <property type="project" value="TreeGrafter"/>
</dbReference>
<evidence type="ECO:0000256" key="6">
    <source>
        <dbReference type="ARBA" id="ARBA00022835"/>
    </source>
</evidence>
<sequence length="496" mass="52193">MGRHTATSQMVNAKALPGHFPTRTLRLKCSVLVPFARYGTPRLAETRCPHNPPHKRGPAGFCRPARAGPAACGTAGPPGRAGTPGSAPAPRLGAGIERPRPPPPPRSPPGPPCAALTRTRRKAARAASASAAAGRDRGSDGSGGSAIARGSRGAPARRDSDAEAAAPPAGCRWEPPAPPSGQSPAAPPPLWLPLPPVRPRRLPGGQAARGRHIRGGDGTAMAAAFKTVEPLEYYRRFLKENCRPDGRELGEFRTTTVNIGSITTADGSALVKLGNTTVICGVKAELAAPAVDSANKGYIVPNVELPSLCAERFRSGPPGEEAQAASQYIADVIENSQMIVKEDLCIANGKLAWVLYCDIICLDYDGNLLDASVFALLAALKNVQLPLVTINEETGLSEVNLKQKNPLIIRKHPVATSFAVFDDTLLIVDPTAEEEDLATGTVTIVTDEEGRLCSVHKPGGSPLTGAKLQDCITRAITRHKEVKKLIDKVIKSITPK</sequence>
<evidence type="ECO:0000256" key="1">
    <source>
        <dbReference type="ARBA" id="ARBA00004496"/>
    </source>
</evidence>
<keyword evidence="9" id="KW-0539">Nucleus</keyword>
<dbReference type="InterPro" id="IPR050590">
    <property type="entry name" value="Exosome_comp_Rrp42_subfam"/>
</dbReference>
<dbReference type="InterPro" id="IPR027408">
    <property type="entry name" value="PNPase/RNase_PH_dom_sf"/>
</dbReference>
<protein>
    <recommendedName>
        <fullName evidence="11">Exosome complex component RRP43</fullName>
    </recommendedName>
    <alternativeName>
        <fullName evidence="12">Exosome component 8</fullName>
    </alternativeName>
    <alternativeName>
        <fullName evidence="10">Ribosomal RNA-processing protein 43</fullName>
    </alternativeName>
</protein>
<dbReference type="Proteomes" id="UP000694408">
    <property type="component" value="Unplaced"/>
</dbReference>
<organism evidence="16 17">
    <name type="scientific">Junco hyemalis</name>
    <name type="common">Dark-eyed junco</name>
    <dbReference type="NCBI Taxonomy" id="40217"/>
    <lineage>
        <taxon>Eukaryota</taxon>
        <taxon>Metazoa</taxon>
        <taxon>Chordata</taxon>
        <taxon>Craniata</taxon>
        <taxon>Vertebrata</taxon>
        <taxon>Euteleostomi</taxon>
        <taxon>Archelosauria</taxon>
        <taxon>Archosauria</taxon>
        <taxon>Dinosauria</taxon>
        <taxon>Saurischia</taxon>
        <taxon>Theropoda</taxon>
        <taxon>Coelurosauria</taxon>
        <taxon>Aves</taxon>
        <taxon>Neognathae</taxon>
        <taxon>Neoaves</taxon>
        <taxon>Telluraves</taxon>
        <taxon>Australaves</taxon>
        <taxon>Passeriformes</taxon>
        <taxon>Passerellidae</taxon>
        <taxon>Junco</taxon>
    </lineage>
</organism>
<dbReference type="GO" id="GO:0005730">
    <property type="term" value="C:nucleolus"/>
    <property type="evidence" value="ECO:0007669"/>
    <property type="project" value="UniProtKB-SubCell"/>
</dbReference>
<evidence type="ECO:0000313" key="17">
    <source>
        <dbReference type="Proteomes" id="UP000694408"/>
    </source>
</evidence>
<keyword evidence="5" id="KW-0698">rRNA processing</keyword>
<evidence type="ECO:0000256" key="5">
    <source>
        <dbReference type="ARBA" id="ARBA00022552"/>
    </source>
</evidence>
<accession>A0A8C5JIV6</accession>
<dbReference type="AlphaFoldDB" id="A0A8C5JIV6"/>
<dbReference type="GO" id="GO:0035925">
    <property type="term" value="F:mRNA 3'-UTR AU-rich region binding"/>
    <property type="evidence" value="ECO:0007669"/>
    <property type="project" value="TreeGrafter"/>
</dbReference>
<dbReference type="SUPFAM" id="SSF54211">
    <property type="entry name" value="Ribosomal protein S5 domain 2-like"/>
    <property type="match status" value="1"/>
</dbReference>
<evidence type="ECO:0000256" key="8">
    <source>
        <dbReference type="ARBA" id="ARBA00022990"/>
    </source>
</evidence>
<dbReference type="Ensembl" id="ENSJHYT00000024751.1">
    <property type="protein sequence ID" value="ENSJHYP00000020513.1"/>
    <property type="gene ID" value="ENSJHYG00000015555.1"/>
</dbReference>
<dbReference type="GO" id="GO:0034473">
    <property type="term" value="P:U1 snRNA 3'-end processing"/>
    <property type="evidence" value="ECO:0007669"/>
    <property type="project" value="TreeGrafter"/>
</dbReference>
<dbReference type="Pfam" id="PF01138">
    <property type="entry name" value="RNase_PH"/>
    <property type="match status" value="1"/>
</dbReference>
<dbReference type="GO" id="GO:0071035">
    <property type="term" value="P:nuclear polyadenylation-dependent rRNA catabolic process"/>
    <property type="evidence" value="ECO:0007669"/>
    <property type="project" value="TreeGrafter"/>
</dbReference>
<evidence type="ECO:0000256" key="9">
    <source>
        <dbReference type="ARBA" id="ARBA00023242"/>
    </source>
</evidence>
<name>A0A8C5JIV6_JUNHY</name>
<dbReference type="PANTHER" id="PTHR11097">
    <property type="entry name" value="EXOSOME COMPLEX EXONUCLEASE RIBOSOMAL RNA PROCESSING PROTEIN"/>
    <property type="match status" value="1"/>
</dbReference>
<evidence type="ECO:0000256" key="10">
    <source>
        <dbReference type="ARBA" id="ARBA00030617"/>
    </source>
</evidence>
<reference evidence="16" key="1">
    <citation type="submission" date="2025-08" db="UniProtKB">
        <authorList>
            <consortium name="Ensembl"/>
        </authorList>
    </citation>
    <scope>IDENTIFICATION</scope>
</reference>
<keyword evidence="8" id="KW-0007">Acetylation</keyword>
<dbReference type="CDD" id="cd11369">
    <property type="entry name" value="RNase_PH_RRP43"/>
    <property type="match status" value="1"/>
</dbReference>
<dbReference type="GO" id="GO:0034476">
    <property type="term" value="P:U5 snRNA 3'-end processing"/>
    <property type="evidence" value="ECO:0007669"/>
    <property type="project" value="TreeGrafter"/>
</dbReference>
<evidence type="ECO:0000256" key="12">
    <source>
        <dbReference type="ARBA" id="ARBA00083618"/>
    </source>
</evidence>
<dbReference type="GO" id="GO:0034475">
    <property type="term" value="P:U4 snRNA 3'-end processing"/>
    <property type="evidence" value="ECO:0007669"/>
    <property type="project" value="TreeGrafter"/>
</dbReference>
<dbReference type="SUPFAM" id="SSF55666">
    <property type="entry name" value="Ribonuclease PH domain 2-like"/>
    <property type="match status" value="1"/>
</dbReference>
<reference evidence="16" key="2">
    <citation type="submission" date="2025-09" db="UniProtKB">
        <authorList>
            <consortium name="Ensembl"/>
        </authorList>
    </citation>
    <scope>IDENTIFICATION</scope>
</reference>
<proteinExistence type="inferred from homology"/>
<feature type="compositionally biased region" description="Low complexity" evidence="13">
    <location>
        <begin position="145"/>
        <end position="154"/>
    </location>
</feature>
<feature type="compositionally biased region" description="Pro residues" evidence="13">
    <location>
        <begin position="101"/>
        <end position="112"/>
    </location>
</feature>
<dbReference type="GO" id="GO:0016075">
    <property type="term" value="P:rRNA catabolic process"/>
    <property type="evidence" value="ECO:0007669"/>
    <property type="project" value="TreeGrafter"/>
</dbReference>
<evidence type="ECO:0000256" key="13">
    <source>
        <dbReference type="SAM" id="MobiDB-lite"/>
    </source>
</evidence>
<feature type="domain" description="Exoribonuclease phosphorolytic" evidence="15">
    <location>
        <begin position="413"/>
        <end position="476"/>
    </location>
</feature>
<evidence type="ECO:0000259" key="15">
    <source>
        <dbReference type="Pfam" id="PF03725"/>
    </source>
</evidence>
<dbReference type="InterPro" id="IPR033196">
    <property type="entry name" value="Rrp43"/>
</dbReference>
<evidence type="ECO:0000256" key="2">
    <source>
        <dbReference type="ARBA" id="ARBA00004604"/>
    </source>
</evidence>
<feature type="domain" description="Exoribonuclease phosphorolytic" evidence="14">
    <location>
        <begin position="251"/>
        <end position="386"/>
    </location>
</feature>
<comment type="similarity">
    <text evidence="3">Belongs to the RNase PH family.</text>
</comment>
<dbReference type="GO" id="GO:0000177">
    <property type="term" value="C:cytoplasmic exosome (RNase complex)"/>
    <property type="evidence" value="ECO:0007669"/>
    <property type="project" value="TreeGrafter"/>
</dbReference>
<dbReference type="PANTHER" id="PTHR11097:SF9">
    <property type="entry name" value="EXOSOME COMPLEX COMPONENT RRP43"/>
    <property type="match status" value="1"/>
</dbReference>
<evidence type="ECO:0000313" key="16">
    <source>
        <dbReference type="Ensembl" id="ENSJHYP00000020513.1"/>
    </source>
</evidence>
<dbReference type="InterPro" id="IPR015847">
    <property type="entry name" value="ExoRNase_PH_dom2"/>
</dbReference>
<keyword evidence="4" id="KW-0963">Cytoplasm</keyword>